<dbReference type="GO" id="GO:0016887">
    <property type="term" value="F:ATP hydrolysis activity"/>
    <property type="evidence" value="ECO:0007669"/>
    <property type="project" value="RHEA"/>
</dbReference>
<protein>
    <recommendedName>
        <fullName evidence="12 13">Replicative DNA helicase</fullName>
        <ecNumber evidence="12 13">5.6.2.3</ecNumber>
    </recommendedName>
</protein>
<evidence type="ECO:0000256" key="9">
    <source>
        <dbReference type="ARBA" id="ARBA00023235"/>
    </source>
</evidence>
<dbReference type="PANTHER" id="PTHR30153">
    <property type="entry name" value="REPLICATIVE DNA HELICASE DNAB"/>
    <property type="match status" value="1"/>
</dbReference>
<comment type="function">
    <text evidence="10 13">The main replicative DNA helicase, it participates in initiation and elongation during chromosome replication. Travels ahead of the DNA replisome, separating dsDNA into templates for DNA synthesis. A processive ATP-dependent 5'-3' DNA helicase it has DNA-dependent ATPase activity.</text>
</comment>
<dbReference type="GO" id="GO:0005829">
    <property type="term" value="C:cytosol"/>
    <property type="evidence" value="ECO:0007669"/>
    <property type="project" value="TreeGrafter"/>
</dbReference>
<dbReference type="InterPro" id="IPR016136">
    <property type="entry name" value="DNA_helicase_N/primase_C"/>
</dbReference>
<dbReference type="Gene3D" id="3.40.50.300">
    <property type="entry name" value="P-loop containing nucleotide triphosphate hydrolases"/>
    <property type="match status" value="1"/>
</dbReference>
<dbReference type="InterPro" id="IPR027417">
    <property type="entry name" value="P-loop_NTPase"/>
</dbReference>
<dbReference type="Pfam" id="PF00772">
    <property type="entry name" value="DnaB"/>
    <property type="match status" value="1"/>
</dbReference>
<evidence type="ECO:0000256" key="10">
    <source>
        <dbReference type="ARBA" id="ARBA00044932"/>
    </source>
</evidence>
<dbReference type="GO" id="GO:0003677">
    <property type="term" value="F:DNA binding"/>
    <property type="evidence" value="ECO:0007669"/>
    <property type="project" value="UniProtKB-UniRule"/>
</dbReference>
<keyword evidence="8 13" id="KW-0238">DNA-binding</keyword>
<accession>A0A533Q7H9</accession>
<evidence type="ECO:0000256" key="6">
    <source>
        <dbReference type="ARBA" id="ARBA00022806"/>
    </source>
</evidence>
<dbReference type="GO" id="GO:0043139">
    <property type="term" value="F:5'-3' DNA helicase activity"/>
    <property type="evidence" value="ECO:0007669"/>
    <property type="project" value="UniProtKB-EC"/>
</dbReference>
<dbReference type="Proteomes" id="UP000319783">
    <property type="component" value="Unassembled WGS sequence"/>
</dbReference>
<keyword evidence="6 13" id="KW-0347">Helicase</keyword>
<dbReference type="NCBIfam" id="TIGR00665">
    <property type="entry name" value="DnaB"/>
    <property type="match status" value="1"/>
</dbReference>
<evidence type="ECO:0000256" key="12">
    <source>
        <dbReference type="NCBIfam" id="TIGR00665"/>
    </source>
</evidence>
<evidence type="ECO:0000256" key="8">
    <source>
        <dbReference type="ARBA" id="ARBA00023125"/>
    </source>
</evidence>
<feature type="domain" description="SF4 helicase" evidence="14">
    <location>
        <begin position="180"/>
        <end position="442"/>
    </location>
</feature>
<dbReference type="NCBIfam" id="NF004384">
    <property type="entry name" value="PRK05748.1"/>
    <property type="match status" value="1"/>
</dbReference>
<comment type="catalytic activity">
    <reaction evidence="11 13">
        <text>ATP + H2O = ADP + phosphate + H(+)</text>
        <dbReference type="Rhea" id="RHEA:13065"/>
        <dbReference type="ChEBI" id="CHEBI:15377"/>
        <dbReference type="ChEBI" id="CHEBI:15378"/>
        <dbReference type="ChEBI" id="CHEBI:30616"/>
        <dbReference type="ChEBI" id="CHEBI:43474"/>
        <dbReference type="ChEBI" id="CHEBI:456216"/>
        <dbReference type="EC" id="5.6.2.3"/>
    </reaction>
</comment>
<evidence type="ECO:0000256" key="11">
    <source>
        <dbReference type="ARBA" id="ARBA00048954"/>
    </source>
</evidence>
<dbReference type="PROSITE" id="PS51199">
    <property type="entry name" value="SF4_HELICASE"/>
    <property type="match status" value="1"/>
</dbReference>
<dbReference type="PANTHER" id="PTHR30153:SF2">
    <property type="entry name" value="REPLICATIVE DNA HELICASE"/>
    <property type="match status" value="1"/>
</dbReference>
<dbReference type="GO" id="GO:0006269">
    <property type="term" value="P:DNA replication, synthesis of primer"/>
    <property type="evidence" value="ECO:0007669"/>
    <property type="project" value="UniProtKB-UniRule"/>
</dbReference>
<dbReference type="SMART" id="SM00382">
    <property type="entry name" value="AAA"/>
    <property type="match status" value="1"/>
</dbReference>
<dbReference type="InterPro" id="IPR003593">
    <property type="entry name" value="AAA+_ATPase"/>
</dbReference>
<evidence type="ECO:0000256" key="4">
    <source>
        <dbReference type="ARBA" id="ARBA00022741"/>
    </source>
</evidence>
<evidence type="ECO:0000256" key="2">
    <source>
        <dbReference type="ARBA" id="ARBA00022515"/>
    </source>
</evidence>
<evidence type="ECO:0000259" key="14">
    <source>
        <dbReference type="PROSITE" id="PS51199"/>
    </source>
</evidence>
<evidence type="ECO:0000256" key="13">
    <source>
        <dbReference type="RuleBase" id="RU362085"/>
    </source>
</evidence>
<evidence type="ECO:0000313" key="16">
    <source>
        <dbReference type="Proteomes" id="UP000319783"/>
    </source>
</evidence>
<dbReference type="InterPro" id="IPR036185">
    <property type="entry name" value="DNA_heli_DnaB-like_N_sf"/>
</dbReference>
<dbReference type="GO" id="GO:1990077">
    <property type="term" value="C:primosome complex"/>
    <property type="evidence" value="ECO:0007669"/>
    <property type="project" value="UniProtKB-UniRule"/>
</dbReference>
<dbReference type="GO" id="GO:0042802">
    <property type="term" value="F:identical protein binding"/>
    <property type="evidence" value="ECO:0007669"/>
    <property type="project" value="UniProtKB-ARBA"/>
</dbReference>
<dbReference type="CDD" id="cd00984">
    <property type="entry name" value="DnaB_C"/>
    <property type="match status" value="1"/>
</dbReference>
<evidence type="ECO:0000313" key="15">
    <source>
        <dbReference type="EMBL" id="TLD40586.1"/>
    </source>
</evidence>
<evidence type="ECO:0000256" key="3">
    <source>
        <dbReference type="ARBA" id="ARBA00022705"/>
    </source>
</evidence>
<dbReference type="Gene3D" id="1.10.860.10">
    <property type="entry name" value="DNAb Helicase, Chain A"/>
    <property type="match status" value="1"/>
</dbReference>
<dbReference type="GO" id="GO:0005524">
    <property type="term" value="F:ATP binding"/>
    <property type="evidence" value="ECO:0007669"/>
    <property type="project" value="UniProtKB-UniRule"/>
</dbReference>
<keyword evidence="2 13" id="KW-0639">Primosome</keyword>
<evidence type="ECO:0000256" key="5">
    <source>
        <dbReference type="ARBA" id="ARBA00022801"/>
    </source>
</evidence>
<evidence type="ECO:0000256" key="1">
    <source>
        <dbReference type="ARBA" id="ARBA00008428"/>
    </source>
</evidence>
<dbReference type="InterPro" id="IPR007692">
    <property type="entry name" value="DNA_helicase_DnaB"/>
</dbReference>
<keyword evidence="4 13" id="KW-0547">Nucleotide-binding</keyword>
<sequence length="444" mass="49764">MAAESILERTLPQSIEAEMSVLGAMLLDNEVISIVIPILSKNSFYKTAHQELFQTIVELYEKGQTVDLVILREELKKRSLLEKVGGIEYIIGLEESVPTIGNVEYYANIVREKAIKRNLIEVAVNIQKEAFHDALDTDNLLDTSERAIFDITQKKFNTASTRLNEVLKLTFNRIENLHDRQNRLTGLSTGFYDLDDITCGLQASELIIVAARPSMGKTSLALNIIEHVGVVEKKPAVIFSLEMSAQQVAQNMLCSHAQVDAHKLRMGFLDDKQWSNLSFGLGSLSEAPIFIDDTPGLTVLEVRAKARRLKSQYDIQVVVVDYLQLMESPRAESRQQEISVISRGLKSLSRELSIPVIAVSQLNRSVEAREGHKPRMSDLRESGSIEQDADVIILLHRDSYYDPEKDNTAELIIAKQRNGPTGTVKLTFRSHIMRFESLASAGNK</sequence>
<name>A0A533Q7H9_9BACT</name>
<dbReference type="SUPFAM" id="SSF52540">
    <property type="entry name" value="P-loop containing nucleoside triphosphate hydrolases"/>
    <property type="match status" value="1"/>
</dbReference>
<gene>
    <name evidence="15" type="ORF">JETT_3157</name>
</gene>
<dbReference type="InterPro" id="IPR007694">
    <property type="entry name" value="DNA_helicase_DnaB-like_C"/>
</dbReference>
<dbReference type="SUPFAM" id="SSF48024">
    <property type="entry name" value="N-terminal domain of DnaB helicase"/>
    <property type="match status" value="1"/>
</dbReference>
<keyword evidence="7 13" id="KW-0067">ATP-binding</keyword>
<dbReference type="EMBL" id="SULG01000092">
    <property type="protein sequence ID" value="TLD40586.1"/>
    <property type="molecule type" value="Genomic_DNA"/>
</dbReference>
<dbReference type="EC" id="5.6.2.3" evidence="12 13"/>
<keyword evidence="5 13" id="KW-0378">Hydrolase</keyword>
<proteinExistence type="inferred from homology"/>
<dbReference type="InterPro" id="IPR007693">
    <property type="entry name" value="DNA_helicase_DnaB-like_N"/>
</dbReference>
<reference evidence="15 16" key="1">
    <citation type="submission" date="2019-04" db="EMBL/GenBank/DDBJ databases">
        <title>Genome of a novel bacterium Candidatus Jettenia ecosi reconstructed from metagenome of an anammox bioreactor.</title>
        <authorList>
            <person name="Mardanov A.V."/>
            <person name="Beletsky A.V."/>
            <person name="Ravin N.V."/>
            <person name="Botchkova E.A."/>
            <person name="Litti Y.V."/>
            <person name="Nozhevnikova A.N."/>
        </authorList>
    </citation>
    <scope>NUCLEOTIDE SEQUENCE [LARGE SCALE GENOMIC DNA]</scope>
    <source>
        <strain evidence="15">J2</strain>
    </source>
</reference>
<keyword evidence="3 13" id="KW-0235">DNA replication</keyword>
<dbReference type="Pfam" id="PF03796">
    <property type="entry name" value="DnaB_C"/>
    <property type="match status" value="1"/>
</dbReference>
<organism evidence="15 16">
    <name type="scientific">Candidatus Jettenia ecosi</name>
    <dbReference type="NCBI Taxonomy" id="2494326"/>
    <lineage>
        <taxon>Bacteria</taxon>
        <taxon>Pseudomonadati</taxon>
        <taxon>Planctomycetota</taxon>
        <taxon>Candidatus Brocadiia</taxon>
        <taxon>Candidatus Brocadiales</taxon>
        <taxon>Candidatus Brocadiaceae</taxon>
        <taxon>Candidatus Jettenia</taxon>
    </lineage>
</organism>
<keyword evidence="9" id="KW-0413">Isomerase</keyword>
<dbReference type="FunFam" id="1.10.860.10:FF:000001">
    <property type="entry name" value="Replicative DNA helicase"/>
    <property type="match status" value="1"/>
</dbReference>
<dbReference type="AlphaFoldDB" id="A0A533Q7H9"/>
<comment type="similarity">
    <text evidence="1 13">Belongs to the helicase family. DnaB subfamily.</text>
</comment>
<dbReference type="FunFam" id="3.40.50.300:FF:000076">
    <property type="entry name" value="Replicative DNA helicase"/>
    <property type="match status" value="1"/>
</dbReference>
<comment type="caution">
    <text evidence="15">The sequence shown here is derived from an EMBL/GenBank/DDBJ whole genome shotgun (WGS) entry which is preliminary data.</text>
</comment>
<evidence type="ECO:0000256" key="7">
    <source>
        <dbReference type="ARBA" id="ARBA00022840"/>
    </source>
</evidence>